<dbReference type="EMBL" id="BMAU01021268">
    <property type="protein sequence ID" value="GFY07166.1"/>
    <property type="molecule type" value="Genomic_DNA"/>
</dbReference>
<sequence length="147" mass="16579">MCATGRLHSRKHREPSVRKHRGLIFIVKIKYLLVYGGTGVEAPYVRFLSRRFLDQCALDVRSMFHKFYIPRHAKFLPGMNMRRVCQERSAHTLNQQTTHPMACSLKIAPATPSITICNITCRFCEGAAPAGTGPRTSPHTNGKTARK</sequence>
<dbReference type="AlphaFoldDB" id="A0A8X6S626"/>
<evidence type="ECO:0000313" key="2">
    <source>
        <dbReference type="Proteomes" id="UP000887159"/>
    </source>
</evidence>
<organism evidence="1 2">
    <name type="scientific">Trichonephila clavipes</name>
    <name type="common">Golden silk orbweaver</name>
    <name type="synonym">Nephila clavipes</name>
    <dbReference type="NCBI Taxonomy" id="2585209"/>
    <lineage>
        <taxon>Eukaryota</taxon>
        <taxon>Metazoa</taxon>
        <taxon>Ecdysozoa</taxon>
        <taxon>Arthropoda</taxon>
        <taxon>Chelicerata</taxon>
        <taxon>Arachnida</taxon>
        <taxon>Araneae</taxon>
        <taxon>Araneomorphae</taxon>
        <taxon>Entelegynae</taxon>
        <taxon>Araneoidea</taxon>
        <taxon>Nephilidae</taxon>
        <taxon>Trichonephila</taxon>
    </lineage>
</organism>
<keyword evidence="2" id="KW-1185">Reference proteome</keyword>
<protein>
    <submittedName>
        <fullName evidence="1">Uncharacterized protein</fullName>
    </submittedName>
</protein>
<name>A0A8X6S626_TRICX</name>
<evidence type="ECO:0000313" key="1">
    <source>
        <dbReference type="EMBL" id="GFY07166.1"/>
    </source>
</evidence>
<proteinExistence type="predicted"/>
<reference evidence="1" key="1">
    <citation type="submission" date="2020-08" db="EMBL/GenBank/DDBJ databases">
        <title>Multicomponent nature underlies the extraordinary mechanical properties of spider dragline silk.</title>
        <authorList>
            <person name="Kono N."/>
            <person name="Nakamura H."/>
            <person name="Mori M."/>
            <person name="Yoshida Y."/>
            <person name="Ohtoshi R."/>
            <person name="Malay A.D."/>
            <person name="Moran D.A.P."/>
            <person name="Tomita M."/>
            <person name="Numata K."/>
            <person name="Arakawa K."/>
        </authorList>
    </citation>
    <scope>NUCLEOTIDE SEQUENCE</scope>
</reference>
<dbReference type="Proteomes" id="UP000887159">
    <property type="component" value="Unassembled WGS sequence"/>
</dbReference>
<accession>A0A8X6S626</accession>
<comment type="caution">
    <text evidence="1">The sequence shown here is derived from an EMBL/GenBank/DDBJ whole genome shotgun (WGS) entry which is preliminary data.</text>
</comment>
<gene>
    <name evidence="1" type="ORF">TNCV_277131</name>
</gene>